<keyword evidence="5" id="KW-1185">Reference proteome</keyword>
<comment type="caution">
    <text evidence="4">The sequence shown here is derived from an EMBL/GenBank/DDBJ whole genome shotgun (WGS) entry which is preliminary data.</text>
</comment>
<evidence type="ECO:0000313" key="5">
    <source>
        <dbReference type="Proteomes" id="UP001491310"/>
    </source>
</evidence>
<dbReference type="Pfam" id="PF00651">
    <property type="entry name" value="BTB"/>
    <property type="match status" value="1"/>
</dbReference>
<organism evidence="4 5">
    <name type="scientific">Coccomyxa subellipsoidea</name>
    <dbReference type="NCBI Taxonomy" id="248742"/>
    <lineage>
        <taxon>Eukaryota</taxon>
        <taxon>Viridiplantae</taxon>
        <taxon>Chlorophyta</taxon>
        <taxon>core chlorophytes</taxon>
        <taxon>Trebouxiophyceae</taxon>
        <taxon>Trebouxiophyceae incertae sedis</taxon>
        <taxon>Coccomyxaceae</taxon>
        <taxon>Coccomyxa</taxon>
    </lineage>
</organism>
<dbReference type="SMART" id="SM00225">
    <property type="entry name" value="BTB"/>
    <property type="match status" value="1"/>
</dbReference>
<dbReference type="CDD" id="cd18186">
    <property type="entry name" value="BTB_POZ_ZBTB_KLHL-like"/>
    <property type="match status" value="1"/>
</dbReference>
<sequence>METTSSDFSYLTDTTPFFYELTDVQLVISTGKKLPAHSAYLAAHSSVFSGMLETHFASDSQSTSPATIPLPDCSLQEAQKFLCYLYAIPTDAQLTPESARAIVKLAHKFDVQMALKQCDAFLAQHAKHMPLWGSGKEALQWALIAQQYHPDLLEAEAVHHIVKNFVEVESLEGYDELSDRRGNAPSSVPVLGQDLEDATK</sequence>
<feature type="region of interest" description="Disordered" evidence="2">
    <location>
        <begin position="177"/>
        <end position="200"/>
    </location>
</feature>
<comment type="pathway">
    <text evidence="1">Protein modification; protein ubiquitination.</text>
</comment>
<reference evidence="4 5" key="1">
    <citation type="journal article" date="2024" name="Nat. Commun.">
        <title>Phylogenomics reveals the evolutionary origins of lichenization in chlorophyte algae.</title>
        <authorList>
            <person name="Puginier C."/>
            <person name="Libourel C."/>
            <person name="Otte J."/>
            <person name="Skaloud P."/>
            <person name="Haon M."/>
            <person name="Grisel S."/>
            <person name="Petersen M."/>
            <person name="Berrin J.G."/>
            <person name="Delaux P.M."/>
            <person name="Dal Grande F."/>
            <person name="Keller J."/>
        </authorList>
    </citation>
    <scope>NUCLEOTIDE SEQUENCE [LARGE SCALE GENOMIC DNA]</scope>
    <source>
        <strain evidence="4 5">SAG 216-7</strain>
    </source>
</reference>
<dbReference type="PROSITE" id="PS50097">
    <property type="entry name" value="BTB"/>
    <property type="match status" value="1"/>
</dbReference>
<evidence type="ECO:0000256" key="1">
    <source>
        <dbReference type="ARBA" id="ARBA00004906"/>
    </source>
</evidence>
<dbReference type="InterPro" id="IPR011333">
    <property type="entry name" value="SKP1/BTB/POZ_sf"/>
</dbReference>
<protein>
    <recommendedName>
        <fullName evidence="3">BTB domain-containing protein</fullName>
    </recommendedName>
</protein>
<dbReference type="CDD" id="cd14733">
    <property type="entry name" value="BACK"/>
    <property type="match status" value="1"/>
</dbReference>
<dbReference type="Proteomes" id="UP001491310">
    <property type="component" value="Unassembled WGS sequence"/>
</dbReference>
<dbReference type="Gene3D" id="3.30.710.10">
    <property type="entry name" value="Potassium Channel Kv1.1, Chain A"/>
    <property type="match status" value="1"/>
</dbReference>
<dbReference type="PANTHER" id="PTHR24413">
    <property type="entry name" value="SPECKLE-TYPE POZ PROTEIN"/>
    <property type="match status" value="1"/>
</dbReference>
<proteinExistence type="predicted"/>
<dbReference type="EMBL" id="JALJOT010000012">
    <property type="protein sequence ID" value="KAK9904874.1"/>
    <property type="molecule type" value="Genomic_DNA"/>
</dbReference>
<dbReference type="InterPro" id="IPR000210">
    <property type="entry name" value="BTB/POZ_dom"/>
</dbReference>
<dbReference type="SUPFAM" id="SSF54695">
    <property type="entry name" value="POZ domain"/>
    <property type="match status" value="1"/>
</dbReference>
<evidence type="ECO:0000313" key="4">
    <source>
        <dbReference type="EMBL" id="KAK9904874.1"/>
    </source>
</evidence>
<accession>A0ABR2YGD6</accession>
<evidence type="ECO:0000256" key="2">
    <source>
        <dbReference type="SAM" id="MobiDB-lite"/>
    </source>
</evidence>
<gene>
    <name evidence="4" type="ORF">WJX75_004411</name>
</gene>
<name>A0ABR2YGD6_9CHLO</name>
<evidence type="ECO:0000259" key="3">
    <source>
        <dbReference type="PROSITE" id="PS50097"/>
    </source>
</evidence>
<feature type="domain" description="BTB" evidence="3">
    <location>
        <begin position="22"/>
        <end position="86"/>
    </location>
</feature>